<evidence type="ECO:0000313" key="2">
    <source>
        <dbReference type="EMBL" id="THB62020.1"/>
    </source>
</evidence>
<feature type="domain" description="BPL/LPL catalytic" evidence="1">
    <location>
        <begin position="36"/>
        <end position="220"/>
    </location>
</feature>
<dbReference type="Gene3D" id="3.30.930.10">
    <property type="entry name" value="Bira Bifunctional Protein, Domain 2"/>
    <property type="match status" value="1"/>
</dbReference>
<name>A0A4S3B7H9_9ENTE</name>
<sequence>MKLKLSGTLYEEQTINSKNHYDPFIYTDLLTTYVGQHPMVIGHFWEMTPHVILGMKDTRVTNLQKGVAYIKSQDFDVVVRNSGGLAVVSDPGILNFSLIFPHIINDEKLSINFGYECMTEIIQHAFKDQTDKIMPFEVTDSYCPGDFDLSINGQKFAGIAQRRVKDGISVMIYLSVNGDQPKRGKLIHEFYQSSLGDHFGTDGYPPVRADSMANLSDLLDLPLTISDVKHRISATMNSYFSIEPLVNSELSIYLDSSDWQVDYQKQFERMIKRNEIIQAEGV</sequence>
<dbReference type="InterPro" id="IPR004143">
    <property type="entry name" value="BPL_LPL_catalytic"/>
</dbReference>
<dbReference type="Proteomes" id="UP000310506">
    <property type="component" value="Unassembled WGS sequence"/>
</dbReference>
<comment type="caution">
    <text evidence="2">The sequence shown here is derived from an EMBL/GenBank/DDBJ whole genome shotgun (WGS) entry which is preliminary data.</text>
</comment>
<dbReference type="GO" id="GO:0016740">
    <property type="term" value="F:transferase activity"/>
    <property type="evidence" value="ECO:0007669"/>
    <property type="project" value="UniProtKB-ARBA"/>
</dbReference>
<evidence type="ECO:0000313" key="3">
    <source>
        <dbReference type="Proteomes" id="UP000310506"/>
    </source>
</evidence>
<reference evidence="2 3" key="1">
    <citation type="submission" date="2019-01" db="EMBL/GenBank/DDBJ databases">
        <title>Vagococcus silagei sp. nov. isolated from brewer's grain.</title>
        <authorList>
            <person name="Guu J.-R."/>
        </authorList>
    </citation>
    <scope>NUCLEOTIDE SEQUENCE [LARGE SCALE GENOMIC DNA]</scope>
    <source>
        <strain evidence="2 3">2B-2</strain>
    </source>
</reference>
<dbReference type="InterPro" id="IPR045864">
    <property type="entry name" value="aa-tRNA-synth_II/BPL/LPL"/>
</dbReference>
<dbReference type="GO" id="GO:0140096">
    <property type="term" value="F:catalytic activity, acting on a protein"/>
    <property type="evidence" value="ECO:0007669"/>
    <property type="project" value="UniProtKB-ARBA"/>
</dbReference>
<protein>
    <submittedName>
        <fullName evidence="2">Lipoate--protein ligase family protein</fullName>
    </submittedName>
</protein>
<dbReference type="PANTHER" id="PTHR43679:SF2">
    <property type="entry name" value="OCTANOYL-[GCVH]:PROTEIN N-OCTANOYLTRANSFERASE"/>
    <property type="match status" value="1"/>
</dbReference>
<accession>A0A4S3B7H9</accession>
<dbReference type="PANTHER" id="PTHR43679">
    <property type="entry name" value="OCTANOYLTRANSFERASE LIPM-RELATED"/>
    <property type="match status" value="1"/>
</dbReference>
<dbReference type="AlphaFoldDB" id="A0A4S3B7H9"/>
<gene>
    <name evidence="2" type="ORF">ESZ54_02095</name>
</gene>
<dbReference type="InterPro" id="IPR050664">
    <property type="entry name" value="Octanoyltrans_LipM/LipL"/>
</dbReference>
<dbReference type="OrthoDB" id="2080934at2"/>
<dbReference type="EMBL" id="SDGV01000004">
    <property type="protein sequence ID" value="THB62020.1"/>
    <property type="molecule type" value="Genomic_DNA"/>
</dbReference>
<keyword evidence="2" id="KW-0436">Ligase</keyword>
<dbReference type="Pfam" id="PF21948">
    <property type="entry name" value="LplA-B_cat"/>
    <property type="match status" value="1"/>
</dbReference>
<keyword evidence="3" id="KW-1185">Reference proteome</keyword>
<dbReference type="SUPFAM" id="SSF55681">
    <property type="entry name" value="Class II aaRS and biotin synthetases"/>
    <property type="match status" value="1"/>
</dbReference>
<evidence type="ECO:0000259" key="1">
    <source>
        <dbReference type="PROSITE" id="PS51733"/>
    </source>
</evidence>
<dbReference type="RefSeq" id="WP_136136019.1">
    <property type="nucleotide sequence ID" value="NZ_SDGV01000004.1"/>
</dbReference>
<dbReference type="GO" id="GO:0016874">
    <property type="term" value="F:ligase activity"/>
    <property type="evidence" value="ECO:0007669"/>
    <property type="project" value="UniProtKB-KW"/>
</dbReference>
<proteinExistence type="predicted"/>
<dbReference type="PROSITE" id="PS51733">
    <property type="entry name" value="BPL_LPL_CATALYTIC"/>
    <property type="match status" value="1"/>
</dbReference>
<organism evidence="2 3">
    <name type="scientific">Vagococcus silagei</name>
    <dbReference type="NCBI Taxonomy" id="2508885"/>
    <lineage>
        <taxon>Bacteria</taxon>
        <taxon>Bacillati</taxon>
        <taxon>Bacillota</taxon>
        <taxon>Bacilli</taxon>
        <taxon>Lactobacillales</taxon>
        <taxon>Enterococcaceae</taxon>
        <taxon>Vagococcus</taxon>
    </lineage>
</organism>
<dbReference type="GO" id="GO:0009249">
    <property type="term" value="P:protein lipoylation"/>
    <property type="evidence" value="ECO:0007669"/>
    <property type="project" value="UniProtKB-ARBA"/>
</dbReference>
<dbReference type="CDD" id="cd16443">
    <property type="entry name" value="LplA"/>
    <property type="match status" value="1"/>
</dbReference>